<dbReference type="Pfam" id="PF04138">
    <property type="entry name" value="GtrA_DPMS_TM"/>
    <property type="match status" value="1"/>
</dbReference>
<comment type="caution">
    <text evidence="8">The sequence shown here is derived from an EMBL/GenBank/DDBJ whole genome shotgun (WGS) entry which is preliminary data.</text>
</comment>
<keyword evidence="9" id="KW-1185">Reference proteome</keyword>
<evidence type="ECO:0000259" key="7">
    <source>
        <dbReference type="Pfam" id="PF04138"/>
    </source>
</evidence>
<feature type="transmembrane region" description="Helical" evidence="6">
    <location>
        <begin position="32"/>
        <end position="57"/>
    </location>
</feature>
<dbReference type="EMBL" id="PCZS01000003">
    <property type="protein sequence ID" value="REB68728.1"/>
    <property type="molecule type" value="Genomic_DNA"/>
</dbReference>
<keyword evidence="4 6" id="KW-1133">Transmembrane helix</keyword>
<evidence type="ECO:0000256" key="4">
    <source>
        <dbReference type="ARBA" id="ARBA00022989"/>
    </source>
</evidence>
<keyword evidence="5 6" id="KW-0472">Membrane</keyword>
<evidence type="ECO:0000313" key="9">
    <source>
        <dbReference type="Proteomes" id="UP000256324"/>
    </source>
</evidence>
<feature type="transmembrane region" description="Helical" evidence="6">
    <location>
        <begin position="69"/>
        <end position="93"/>
    </location>
</feature>
<proteinExistence type="inferred from homology"/>
<evidence type="ECO:0000313" key="8">
    <source>
        <dbReference type="EMBL" id="REB68728.1"/>
    </source>
</evidence>
<comment type="similarity">
    <text evidence="2">Belongs to the GtrA family.</text>
</comment>
<evidence type="ECO:0000256" key="3">
    <source>
        <dbReference type="ARBA" id="ARBA00022692"/>
    </source>
</evidence>
<protein>
    <submittedName>
        <fullName evidence="8">GtrA family protein</fullName>
    </submittedName>
</protein>
<organism evidence="8 9">
    <name type="scientific">Cutibacterium namnetense</name>
    <dbReference type="NCBI Taxonomy" id="1574624"/>
    <lineage>
        <taxon>Bacteria</taxon>
        <taxon>Bacillati</taxon>
        <taxon>Actinomycetota</taxon>
        <taxon>Actinomycetes</taxon>
        <taxon>Propionibacteriales</taxon>
        <taxon>Propionibacteriaceae</taxon>
        <taxon>Cutibacterium</taxon>
    </lineage>
</organism>
<dbReference type="RefSeq" id="WP_002550008.1">
    <property type="nucleotide sequence ID" value="NZ_JARJNT010000004.1"/>
</dbReference>
<name>A0ABX9I866_9ACTN</name>
<keyword evidence="3 6" id="KW-0812">Transmembrane</keyword>
<feature type="domain" description="GtrA/DPMS transmembrane" evidence="7">
    <location>
        <begin position="10"/>
        <end position="119"/>
    </location>
</feature>
<dbReference type="PANTHER" id="PTHR38459:SF1">
    <property type="entry name" value="PROPHAGE BACTOPRENOL-LINKED GLUCOSE TRANSLOCASE HOMOLOG"/>
    <property type="match status" value="1"/>
</dbReference>
<comment type="subcellular location">
    <subcellularLocation>
        <location evidence="1">Membrane</location>
        <topology evidence="1">Multi-pass membrane protein</topology>
    </subcellularLocation>
</comment>
<feature type="transmembrane region" description="Helical" evidence="6">
    <location>
        <begin position="7"/>
        <end position="26"/>
    </location>
</feature>
<dbReference type="PANTHER" id="PTHR38459">
    <property type="entry name" value="PROPHAGE BACTOPRENOL-LINKED GLUCOSE TRANSLOCASE HOMOLOG"/>
    <property type="match status" value="1"/>
</dbReference>
<sequence length="138" mass="15222">MKANVARLIRFGLVGLLNTAVYYIVYRLLLWFLPYLAAHIAAFCVGIIISFFANCAFTYHVKPTWRRFIAFPATTLINLFITTFGSAALVRWAGVSPKYATLVATAVAVPFTYIATTFVLAGRTQVERPGEPHQSAGS</sequence>
<reference evidence="8 9" key="1">
    <citation type="submission" date="2017-09" db="EMBL/GenBank/DDBJ databases">
        <authorList>
            <person name="Bumgarner R.E."/>
        </authorList>
    </citation>
    <scope>NUCLEOTIDE SEQUENCE [LARGE SCALE GENOMIC DNA]</scope>
    <source>
        <strain evidence="8 9">T34998</strain>
    </source>
</reference>
<evidence type="ECO:0000256" key="1">
    <source>
        <dbReference type="ARBA" id="ARBA00004141"/>
    </source>
</evidence>
<dbReference type="InterPro" id="IPR051401">
    <property type="entry name" value="GtrA_CellWall_Glycosyl"/>
</dbReference>
<evidence type="ECO:0000256" key="5">
    <source>
        <dbReference type="ARBA" id="ARBA00023136"/>
    </source>
</evidence>
<evidence type="ECO:0000256" key="6">
    <source>
        <dbReference type="SAM" id="Phobius"/>
    </source>
</evidence>
<evidence type="ECO:0000256" key="2">
    <source>
        <dbReference type="ARBA" id="ARBA00009399"/>
    </source>
</evidence>
<dbReference type="InterPro" id="IPR007267">
    <property type="entry name" value="GtrA_DPMS_TM"/>
</dbReference>
<dbReference type="Proteomes" id="UP000256324">
    <property type="component" value="Unassembled WGS sequence"/>
</dbReference>
<feature type="transmembrane region" description="Helical" evidence="6">
    <location>
        <begin position="99"/>
        <end position="121"/>
    </location>
</feature>
<accession>A0ABX9I866</accession>
<gene>
    <name evidence="8" type="ORF">CP880_09785</name>
</gene>